<dbReference type="AlphaFoldDB" id="A0A1B9B734"/>
<dbReference type="Gene3D" id="3.40.309.10">
    <property type="entry name" value="Aldehyde Dehydrogenase, Chain A, domain 2"/>
    <property type="match status" value="1"/>
</dbReference>
<evidence type="ECO:0000256" key="1">
    <source>
        <dbReference type="ARBA" id="ARBA00009986"/>
    </source>
</evidence>
<comment type="similarity">
    <text evidence="1 3 6">Belongs to the aldehyde dehydrogenase family.</text>
</comment>
<dbReference type="InterPro" id="IPR016162">
    <property type="entry name" value="Ald_DH_N"/>
</dbReference>
<dbReference type="FunFam" id="3.40.605.10:FF:000007">
    <property type="entry name" value="NAD/NADP-dependent betaine aldehyde dehydrogenase"/>
    <property type="match status" value="1"/>
</dbReference>
<evidence type="ECO:0000256" key="4">
    <source>
        <dbReference type="PIRSR" id="PIRSR036492-1"/>
    </source>
</evidence>
<accession>A0A1B9B734</accession>
<dbReference type="EMBL" id="MAYT01000004">
    <property type="protein sequence ID" value="OCA91869.1"/>
    <property type="molecule type" value="Genomic_DNA"/>
</dbReference>
<dbReference type="Proteomes" id="UP000092578">
    <property type="component" value="Unassembled WGS sequence"/>
</dbReference>
<name>A0A1B9B734_9BACI</name>
<dbReference type="PROSITE" id="PS00070">
    <property type="entry name" value="ALDEHYDE_DEHYDR_CYS"/>
    <property type="match status" value="1"/>
</dbReference>
<protein>
    <recommendedName>
        <fullName evidence="3">Aldehyde dehydrogenase</fullName>
    </recommendedName>
</protein>
<evidence type="ECO:0000256" key="5">
    <source>
        <dbReference type="PROSITE-ProRule" id="PRU10007"/>
    </source>
</evidence>
<feature type="coiled-coil region" evidence="7">
    <location>
        <begin position="49"/>
        <end position="107"/>
    </location>
</feature>
<evidence type="ECO:0000256" key="6">
    <source>
        <dbReference type="RuleBase" id="RU003345"/>
    </source>
</evidence>
<evidence type="ECO:0000256" key="2">
    <source>
        <dbReference type="ARBA" id="ARBA00023002"/>
    </source>
</evidence>
<evidence type="ECO:0000313" key="9">
    <source>
        <dbReference type="EMBL" id="OCA91869.1"/>
    </source>
</evidence>
<dbReference type="PANTHER" id="PTHR11699">
    <property type="entry name" value="ALDEHYDE DEHYDROGENASE-RELATED"/>
    <property type="match status" value="1"/>
</dbReference>
<feature type="active site" evidence="4">
    <location>
        <position position="299"/>
    </location>
</feature>
<keyword evidence="7" id="KW-0175">Coiled coil</keyword>
<dbReference type="Gene3D" id="3.40.605.10">
    <property type="entry name" value="Aldehyde Dehydrogenase, Chain A, domain 1"/>
    <property type="match status" value="1"/>
</dbReference>
<dbReference type="InterPro" id="IPR012394">
    <property type="entry name" value="Aldehyde_DH_NAD(P)"/>
</dbReference>
<comment type="caution">
    <text evidence="9">The sequence shown here is derived from an EMBL/GenBank/DDBJ whole genome shotgun (WGS) entry which is preliminary data.</text>
</comment>
<evidence type="ECO:0000313" key="10">
    <source>
        <dbReference type="Proteomes" id="UP000092578"/>
    </source>
</evidence>
<dbReference type="GO" id="GO:0006081">
    <property type="term" value="P:aldehyde metabolic process"/>
    <property type="evidence" value="ECO:0007669"/>
    <property type="project" value="InterPro"/>
</dbReference>
<dbReference type="Pfam" id="PF00171">
    <property type="entry name" value="Aldedh"/>
    <property type="match status" value="1"/>
</dbReference>
<organism evidence="9 10">
    <name type="scientific">Pseudobacillus wudalianchiensis</name>
    <dbReference type="NCBI Taxonomy" id="1743143"/>
    <lineage>
        <taxon>Bacteria</taxon>
        <taxon>Bacillati</taxon>
        <taxon>Bacillota</taxon>
        <taxon>Bacilli</taxon>
        <taxon>Bacillales</taxon>
        <taxon>Bacillaceae</taxon>
        <taxon>Pseudobacillus</taxon>
    </lineage>
</organism>
<dbReference type="FunFam" id="3.40.309.10:FF:000012">
    <property type="entry name" value="Betaine aldehyde dehydrogenase"/>
    <property type="match status" value="1"/>
</dbReference>
<dbReference type="InterPro" id="IPR016161">
    <property type="entry name" value="Ald_DH/histidinol_DH"/>
</dbReference>
<dbReference type="SUPFAM" id="SSF53720">
    <property type="entry name" value="ALDH-like"/>
    <property type="match status" value="1"/>
</dbReference>
<evidence type="ECO:0000259" key="8">
    <source>
        <dbReference type="Pfam" id="PF00171"/>
    </source>
</evidence>
<sequence>MSQAEKLSLIGTWTDTVNLKKLYINGEWTEPAGRETLSIINPATGEEIAEVASANAQDAERAIRAARAAFDTGQWPSMSAHERASLLTKLAAKMEEHQEELAAIETANNGKTLREAQGDIAEAVKTFRYYAGLATKPTGETFETTEPLVSRVVREPIGVCGQIIPWNYPLLMAAWKLAPALAAGNTCILKPSELTPLTAIRLFELIDEVGFPKGVVNLINGTGPNAGQPLVTSSLVDKIAFTGGTVTGKHIIKEAAGNLKKVSLELGGKSPNIIFADADYESALDYAAFAIFNNSGQVCSAGSRLLVERKIYDRFTKDLAEATKKIRVGNGAAPSSQMGPVISKQHMEKIEKYIAIGKQEGAKLICGGRRLLDEDCGQGYFIEPTIFIDVDPSATIAREEIFGPVLCVIPFDTEEEALNIANDSPYGLAAGIFTSDTAKAERMAKYIRAGVVWINTYEQNLVEGPWGGYKESGIGRELGTYGFDEYTEVKQIINTLKVEPTGWFAD</sequence>
<dbReference type="RefSeq" id="WP_065409693.1">
    <property type="nucleotide sequence ID" value="NZ_MAYT01000004.1"/>
</dbReference>
<dbReference type="InterPro" id="IPR029510">
    <property type="entry name" value="Ald_DH_CS_GLU"/>
</dbReference>
<dbReference type="PIRSF" id="PIRSF036492">
    <property type="entry name" value="ALDH"/>
    <property type="match status" value="1"/>
</dbReference>
<proteinExistence type="inferred from homology"/>
<dbReference type="PROSITE" id="PS00687">
    <property type="entry name" value="ALDEHYDE_DEHYDR_GLU"/>
    <property type="match status" value="1"/>
</dbReference>
<evidence type="ECO:0000256" key="3">
    <source>
        <dbReference type="PIRNR" id="PIRNR036492"/>
    </source>
</evidence>
<evidence type="ECO:0000256" key="7">
    <source>
        <dbReference type="SAM" id="Coils"/>
    </source>
</evidence>
<keyword evidence="10" id="KW-1185">Reference proteome</keyword>
<feature type="domain" description="Aldehyde dehydrogenase" evidence="8">
    <location>
        <begin position="28"/>
        <end position="492"/>
    </location>
</feature>
<dbReference type="InterPro" id="IPR016160">
    <property type="entry name" value="Ald_DH_CS_CYS"/>
</dbReference>
<gene>
    <name evidence="9" type="ORF">A8F95_19260</name>
</gene>
<dbReference type="GO" id="GO:0016620">
    <property type="term" value="F:oxidoreductase activity, acting on the aldehyde or oxo group of donors, NAD or NADP as acceptor"/>
    <property type="evidence" value="ECO:0007669"/>
    <property type="project" value="InterPro"/>
</dbReference>
<feature type="active site" evidence="4 5">
    <location>
        <position position="265"/>
    </location>
</feature>
<keyword evidence="2 3" id="KW-0560">Oxidoreductase</keyword>
<dbReference type="InterPro" id="IPR016163">
    <property type="entry name" value="Ald_DH_C"/>
</dbReference>
<reference evidence="10" key="1">
    <citation type="submission" date="2016-05" db="EMBL/GenBank/DDBJ databases">
        <authorList>
            <person name="Liu B."/>
            <person name="Wang J."/>
            <person name="Zhu Y."/>
            <person name="Liu G."/>
            <person name="Chen Q."/>
            <person name="Chen Z."/>
            <person name="Lan J."/>
            <person name="Che J."/>
            <person name="Ge C."/>
            <person name="Shi H."/>
            <person name="Pan Z."/>
            <person name="Liu X."/>
        </authorList>
    </citation>
    <scope>NUCLEOTIDE SEQUENCE [LARGE SCALE GENOMIC DNA]</scope>
    <source>
        <strain evidence="10">FJAT-27215</strain>
    </source>
</reference>
<dbReference type="InterPro" id="IPR015590">
    <property type="entry name" value="Aldehyde_DH_dom"/>
</dbReference>